<dbReference type="AlphaFoldDB" id="A0A7W5H7P8"/>
<evidence type="ECO:0000256" key="1">
    <source>
        <dbReference type="SAM" id="Phobius"/>
    </source>
</evidence>
<protein>
    <recommendedName>
        <fullName evidence="4">Transmembrane protein</fullName>
    </recommendedName>
</protein>
<reference evidence="2 3" key="1">
    <citation type="submission" date="2020-08" db="EMBL/GenBank/DDBJ databases">
        <title>Genomic Encyclopedia of Type Strains, Phase III (KMG-III): the genomes of soil and plant-associated and newly described type strains.</title>
        <authorList>
            <person name="Whitman W."/>
        </authorList>
    </citation>
    <scope>NUCLEOTIDE SEQUENCE [LARGE SCALE GENOMIC DNA]</scope>
    <source>
        <strain evidence="2 3">CECT 8075</strain>
    </source>
</reference>
<dbReference type="Proteomes" id="UP000536179">
    <property type="component" value="Unassembled WGS sequence"/>
</dbReference>
<evidence type="ECO:0000313" key="3">
    <source>
        <dbReference type="Proteomes" id="UP000536179"/>
    </source>
</evidence>
<accession>A0A7W5H7P8</accession>
<feature type="transmembrane region" description="Helical" evidence="1">
    <location>
        <begin position="166"/>
        <end position="183"/>
    </location>
</feature>
<feature type="transmembrane region" description="Helical" evidence="1">
    <location>
        <begin position="6"/>
        <end position="28"/>
    </location>
</feature>
<keyword evidence="1" id="KW-0812">Transmembrane</keyword>
<dbReference type="RefSeq" id="WP_184308791.1">
    <property type="nucleotide sequence ID" value="NZ_JACHXU010000028.1"/>
</dbReference>
<evidence type="ECO:0008006" key="4">
    <source>
        <dbReference type="Google" id="ProtNLM"/>
    </source>
</evidence>
<keyword evidence="1" id="KW-1133">Transmembrane helix</keyword>
<gene>
    <name evidence="2" type="ORF">FHS27_005702</name>
</gene>
<dbReference type="EMBL" id="JACHXU010000028">
    <property type="protein sequence ID" value="MBB3209857.1"/>
    <property type="molecule type" value="Genomic_DNA"/>
</dbReference>
<proteinExistence type="predicted"/>
<feature type="transmembrane region" description="Helical" evidence="1">
    <location>
        <begin position="132"/>
        <end position="154"/>
    </location>
</feature>
<sequence length="184" mass="20368">MSVFDLWLPILLSGLATHILSTLNWMVFPHHKPEWTKLPSEDQLQDLVVLEKIPPGQYMLPFCDRPDEMKSEAFKGKQAKCTGTLILWDAPINMGTAIAKTIAFFFVSAFVIGYLASLASLALAPGAPFGKVIQFVATAGLLTHCAAHFPHVFWFKRRIAMEILDGVVYAAVTGLIFAFFWPAA</sequence>
<feature type="transmembrane region" description="Helical" evidence="1">
    <location>
        <begin position="102"/>
        <end position="126"/>
    </location>
</feature>
<name>A0A7W5H7P8_9BACT</name>
<keyword evidence="1" id="KW-0472">Membrane</keyword>
<keyword evidence="3" id="KW-1185">Reference proteome</keyword>
<evidence type="ECO:0000313" key="2">
    <source>
        <dbReference type="EMBL" id="MBB3209857.1"/>
    </source>
</evidence>
<organism evidence="2 3">
    <name type="scientific">Aporhodopirellula rubra</name>
    <dbReference type="NCBI Taxonomy" id="980271"/>
    <lineage>
        <taxon>Bacteria</taxon>
        <taxon>Pseudomonadati</taxon>
        <taxon>Planctomycetota</taxon>
        <taxon>Planctomycetia</taxon>
        <taxon>Pirellulales</taxon>
        <taxon>Pirellulaceae</taxon>
        <taxon>Aporhodopirellula</taxon>
    </lineage>
</organism>
<comment type="caution">
    <text evidence="2">The sequence shown here is derived from an EMBL/GenBank/DDBJ whole genome shotgun (WGS) entry which is preliminary data.</text>
</comment>